<dbReference type="EMBL" id="JAVDXV010000002">
    <property type="protein sequence ID" value="MDR7332006.1"/>
    <property type="molecule type" value="Genomic_DNA"/>
</dbReference>
<dbReference type="InterPro" id="IPR042100">
    <property type="entry name" value="Bug_dom1"/>
</dbReference>
<dbReference type="PANTHER" id="PTHR42928:SF5">
    <property type="entry name" value="BLR1237 PROTEIN"/>
    <property type="match status" value="1"/>
</dbReference>
<dbReference type="CDD" id="cd07012">
    <property type="entry name" value="PBP2_Bug_TTT"/>
    <property type="match status" value="1"/>
</dbReference>
<evidence type="ECO:0000256" key="1">
    <source>
        <dbReference type="ARBA" id="ARBA00006987"/>
    </source>
</evidence>
<accession>A0ABU2A493</accession>
<dbReference type="Gene3D" id="3.40.190.10">
    <property type="entry name" value="Periplasmic binding protein-like II"/>
    <property type="match status" value="1"/>
</dbReference>
<dbReference type="Pfam" id="PF03401">
    <property type="entry name" value="TctC"/>
    <property type="match status" value="1"/>
</dbReference>
<dbReference type="PANTHER" id="PTHR42928">
    <property type="entry name" value="TRICARBOXYLATE-BINDING PROTEIN"/>
    <property type="match status" value="1"/>
</dbReference>
<proteinExistence type="inferred from homology"/>
<reference evidence="2 3" key="1">
    <citation type="submission" date="2023-07" db="EMBL/GenBank/DDBJ databases">
        <title>Sorghum-associated microbial communities from plants grown in Nebraska, USA.</title>
        <authorList>
            <person name="Schachtman D."/>
        </authorList>
    </citation>
    <scope>NUCLEOTIDE SEQUENCE [LARGE SCALE GENOMIC DNA]</scope>
    <source>
        <strain evidence="2 3">BE316</strain>
    </source>
</reference>
<name>A0ABU2A493_9BURK</name>
<keyword evidence="3" id="KW-1185">Reference proteome</keyword>
<dbReference type="RefSeq" id="WP_310325961.1">
    <property type="nucleotide sequence ID" value="NZ_JAVDXV010000002.1"/>
</dbReference>
<gene>
    <name evidence="2" type="ORF">J2X21_001132</name>
</gene>
<comment type="similarity">
    <text evidence="1">Belongs to the UPF0065 (bug) family.</text>
</comment>
<organism evidence="2 3">
    <name type="scientific">Roseateles asaccharophilus</name>
    <dbReference type="NCBI Taxonomy" id="582607"/>
    <lineage>
        <taxon>Bacteria</taxon>
        <taxon>Pseudomonadati</taxon>
        <taxon>Pseudomonadota</taxon>
        <taxon>Betaproteobacteria</taxon>
        <taxon>Burkholderiales</taxon>
        <taxon>Sphaerotilaceae</taxon>
        <taxon>Roseateles</taxon>
    </lineage>
</organism>
<comment type="caution">
    <text evidence="2">The sequence shown here is derived from an EMBL/GenBank/DDBJ whole genome shotgun (WGS) entry which is preliminary data.</text>
</comment>
<protein>
    <submittedName>
        <fullName evidence="2">Tripartite-type tricarboxylate transporter receptor subunit TctC</fullName>
    </submittedName>
</protein>
<sequence>MGRRRVAQLLLASLLAGGALVSAPLRALAGERPPGRLLAQATPTQPAQPRVTAPGAVRLYVPFNAGGESDASARNFQKSALRSLEGRGLEIIYLTAEFGGAAGRTVQEAPPDGGTLLLARVASLAVLPAISPRTTPAWSDLTVLGVLDQAPLICFVRAGSPFRTVRDLQAAMAAQPGRLRFSVAGPNTVQAIAVRYLLSLSGLPADAARPVHFNQGTQLTQAVLNGEADFACNTPRSVLPLVEAGQLRPLLTTAQGRLKALPRLQNAAELGLRDMQNLQAWSALLGPPGMPPATVARWRGILEQVAADAEWVIATEALGAAPRIRAIPDPAQFLRQQAHFYERLVTLLGLQQ</sequence>
<keyword evidence="2" id="KW-0675">Receptor</keyword>
<evidence type="ECO:0000313" key="2">
    <source>
        <dbReference type="EMBL" id="MDR7332006.1"/>
    </source>
</evidence>
<dbReference type="SUPFAM" id="SSF53850">
    <property type="entry name" value="Periplasmic binding protein-like II"/>
    <property type="match status" value="1"/>
</dbReference>
<dbReference type="Proteomes" id="UP001180825">
    <property type="component" value="Unassembled WGS sequence"/>
</dbReference>
<dbReference type="Gene3D" id="3.40.190.150">
    <property type="entry name" value="Bordetella uptake gene, domain 1"/>
    <property type="match status" value="1"/>
</dbReference>
<evidence type="ECO:0000313" key="3">
    <source>
        <dbReference type="Proteomes" id="UP001180825"/>
    </source>
</evidence>
<dbReference type="InterPro" id="IPR005064">
    <property type="entry name" value="BUG"/>
</dbReference>